<evidence type="ECO:0000256" key="6">
    <source>
        <dbReference type="ARBA" id="ARBA00023157"/>
    </source>
</evidence>
<dbReference type="WBParaSite" id="MBELARI_LOCUS20073">
    <property type="protein sequence ID" value="MBELARI_LOCUS20073"/>
    <property type="gene ID" value="MBELARI_LOCUS20073"/>
</dbReference>
<dbReference type="Pfam" id="PF00112">
    <property type="entry name" value="Peptidase_C1"/>
    <property type="match status" value="1"/>
</dbReference>
<evidence type="ECO:0000259" key="10">
    <source>
        <dbReference type="SMART" id="SM00848"/>
    </source>
</evidence>
<feature type="chain" id="PRO_5042013672" evidence="7">
    <location>
        <begin position="16"/>
        <end position="412"/>
    </location>
</feature>
<evidence type="ECO:0000259" key="8">
    <source>
        <dbReference type="SMART" id="SM00043"/>
    </source>
</evidence>
<dbReference type="InterPro" id="IPR046350">
    <property type="entry name" value="Cystatin_sf"/>
</dbReference>
<feature type="domain" description="Peptidase C1A papain C-terminal" evidence="9">
    <location>
        <begin position="268"/>
        <end position="412"/>
    </location>
</feature>
<name>A0AAF3F0N6_9BILA</name>
<dbReference type="SMART" id="SM00848">
    <property type="entry name" value="Inhibitor_I29"/>
    <property type="match status" value="1"/>
</dbReference>
<dbReference type="InterPro" id="IPR000668">
    <property type="entry name" value="Peptidase_C1A_C"/>
</dbReference>
<dbReference type="GO" id="GO:0006508">
    <property type="term" value="P:proteolysis"/>
    <property type="evidence" value="ECO:0007669"/>
    <property type="project" value="UniProtKB-KW"/>
</dbReference>
<keyword evidence="4" id="KW-0788">Thiol protease</keyword>
<dbReference type="Pfam" id="PF00031">
    <property type="entry name" value="Cystatin"/>
    <property type="match status" value="1"/>
</dbReference>
<feature type="domain" description="Cathepsin propeptide inhibitor" evidence="10">
    <location>
        <begin position="180"/>
        <end position="237"/>
    </location>
</feature>
<evidence type="ECO:0000256" key="2">
    <source>
        <dbReference type="ARBA" id="ARBA00022670"/>
    </source>
</evidence>
<dbReference type="AlphaFoldDB" id="A0AAF3F0N6"/>
<keyword evidence="5" id="KW-0865">Zymogen</keyword>
<protein>
    <submittedName>
        <fullName evidence="12">Uncharacterized protein</fullName>
    </submittedName>
</protein>
<dbReference type="GO" id="GO:0008234">
    <property type="term" value="F:cysteine-type peptidase activity"/>
    <property type="evidence" value="ECO:0007669"/>
    <property type="project" value="UniProtKB-KW"/>
</dbReference>
<evidence type="ECO:0000256" key="5">
    <source>
        <dbReference type="ARBA" id="ARBA00023145"/>
    </source>
</evidence>
<dbReference type="CDD" id="cd00042">
    <property type="entry name" value="CY"/>
    <property type="match status" value="1"/>
</dbReference>
<dbReference type="InterPro" id="IPR000169">
    <property type="entry name" value="Pept_cys_AS"/>
</dbReference>
<accession>A0AAF3F0N6</accession>
<dbReference type="SUPFAM" id="SSF54001">
    <property type="entry name" value="Cysteine proteinases"/>
    <property type="match status" value="1"/>
</dbReference>
<evidence type="ECO:0000256" key="7">
    <source>
        <dbReference type="SAM" id="SignalP"/>
    </source>
</evidence>
<dbReference type="Gene3D" id="3.90.70.10">
    <property type="entry name" value="Cysteine proteinases"/>
    <property type="match status" value="1"/>
</dbReference>
<keyword evidence="3" id="KW-0378">Hydrolase</keyword>
<proteinExistence type="inferred from homology"/>
<evidence type="ECO:0000256" key="3">
    <source>
        <dbReference type="ARBA" id="ARBA00022801"/>
    </source>
</evidence>
<dbReference type="Pfam" id="PF08246">
    <property type="entry name" value="Inhibitor_I29"/>
    <property type="match status" value="1"/>
</dbReference>
<dbReference type="PROSITE" id="PS00139">
    <property type="entry name" value="THIOL_PROTEASE_CYS"/>
    <property type="match status" value="1"/>
</dbReference>
<reference evidence="12" key="1">
    <citation type="submission" date="2024-02" db="UniProtKB">
        <authorList>
            <consortium name="WormBaseParasite"/>
        </authorList>
    </citation>
    <scope>IDENTIFICATION</scope>
</reference>
<evidence type="ECO:0000259" key="9">
    <source>
        <dbReference type="SMART" id="SM00645"/>
    </source>
</evidence>
<dbReference type="Proteomes" id="UP000887575">
    <property type="component" value="Unassembled WGS sequence"/>
</dbReference>
<dbReference type="Gene3D" id="3.10.450.10">
    <property type="match status" value="1"/>
</dbReference>
<dbReference type="InterPro" id="IPR038765">
    <property type="entry name" value="Papain-like_cys_pep_sf"/>
</dbReference>
<evidence type="ECO:0000256" key="1">
    <source>
        <dbReference type="ARBA" id="ARBA00008455"/>
    </source>
</evidence>
<organism evidence="11 12">
    <name type="scientific">Mesorhabditis belari</name>
    <dbReference type="NCBI Taxonomy" id="2138241"/>
    <lineage>
        <taxon>Eukaryota</taxon>
        <taxon>Metazoa</taxon>
        <taxon>Ecdysozoa</taxon>
        <taxon>Nematoda</taxon>
        <taxon>Chromadorea</taxon>
        <taxon>Rhabditida</taxon>
        <taxon>Rhabditina</taxon>
        <taxon>Rhabditomorpha</taxon>
        <taxon>Rhabditoidea</taxon>
        <taxon>Rhabditidae</taxon>
        <taxon>Mesorhabditinae</taxon>
        <taxon>Mesorhabditis</taxon>
    </lineage>
</organism>
<dbReference type="InterPro" id="IPR013201">
    <property type="entry name" value="Prot_inhib_I29"/>
</dbReference>
<dbReference type="InterPro" id="IPR000010">
    <property type="entry name" value="Cystatin_dom"/>
</dbReference>
<evidence type="ECO:0000313" key="11">
    <source>
        <dbReference type="Proteomes" id="UP000887575"/>
    </source>
</evidence>
<feature type="domain" description="Cystatin" evidence="8">
    <location>
        <begin position="17"/>
        <end position="126"/>
    </location>
</feature>
<dbReference type="CDD" id="cd02248">
    <property type="entry name" value="Peptidase_C1A"/>
    <property type="match status" value="1"/>
</dbReference>
<comment type="similarity">
    <text evidence="1">Belongs to the peptidase C1 family.</text>
</comment>
<keyword evidence="2" id="KW-0645">Protease</keyword>
<keyword evidence="7" id="KW-0732">Signal</keyword>
<dbReference type="SUPFAM" id="SSF54403">
    <property type="entry name" value="Cystatin/monellin"/>
    <property type="match status" value="1"/>
</dbReference>
<keyword evidence="6" id="KW-1015">Disulfide bond</keyword>
<dbReference type="InterPro" id="IPR039417">
    <property type="entry name" value="Peptidase_C1A_papain-like"/>
</dbReference>
<keyword evidence="11" id="KW-1185">Reference proteome</keyword>
<dbReference type="InterPro" id="IPR013128">
    <property type="entry name" value="Peptidase_C1A"/>
</dbReference>
<sequence length="412" mass="47426">MLWVILLQIFPLAFGGVLVGEKKNIGDEANREMYQNYAKEAVKKYNEQSNSLFTWSFVEVSEAHKQLVNGEQFTLYIVIAQTDCKKASALLQPNDCRQTNRHKKCTVQVHRRIWENYENVELLNCETPYHLKREEKKQKIASDFQADYVYGNKAKLSMDHGKIHMVAHIKPVDYSTWNMFADFMGNHEKYYSSKRETLHRFRVFKRNLQYAKMIQRREHGTAVYGITRFSDLTRDEFKQIYLPYNWTKPVYPNKKIDVEDYGVSLEDLPESLDWREKGAVTGVKDQKMCGSCWAFSTTGNVEGQWFIAKGQLVSLSEQELVDCDTLDQGCGGGLPSNAYKEIIRLGGMESEDSYPYDAKGETCHILKKDISVYINDSVELPHDEVQMQAWLATKGPISIAPVLTSLEAISSR</sequence>
<dbReference type="SMART" id="SM00645">
    <property type="entry name" value="Pept_C1"/>
    <property type="match status" value="1"/>
</dbReference>
<dbReference type="SMART" id="SM00043">
    <property type="entry name" value="CY"/>
    <property type="match status" value="1"/>
</dbReference>
<evidence type="ECO:0000256" key="4">
    <source>
        <dbReference type="ARBA" id="ARBA00022807"/>
    </source>
</evidence>
<dbReference type="PANTHER" id="PTHR12411">
    <property type="entry name" value="CYSTEINE PROTEASE FAMILY C1-RELATED"/>
    <property type="match status" value="1"/>
</dbReference>
<dbReference type="GO" id="GO:0004869">
    <property type="term" value="F:cysteine-type endopeptidase inhibitor activity"/>
    <property type="evidence" value="ECO:0007669"/>
    <property type="project" value="InterPro"/>
</dbReference>
<feature type="signal peptide" evidence="7">
    <location>
        <begin position="1"/>
        <end position="15"/>
    </location>
</feature>
<evidence type="ECO:0000313" key="12">
    <source>
        <dbReference type="WBParaSite" id="MBELARI_LOCUS20073"/>
    </source>
</evidence>